<dbReference type="RefSeq" id="WP_189449548.1">
    <property type="nucleotide sequence ID" value="NZ_BMXY01000002.1"/>
</dbReference>
<protein>
    <submittedName>
        <fullName evidence="2">Uncharacterized protein</fullName>
    </submittedName>
</protein>
<organism evidence="2 3">
    <name type="scientific">Cognatilysobacter xinjiangensis</name>
    <dbReference type="NCBI Taxonomy" id="546892"/>
    <lineage>
        <taxon>Bacteria</taxon>
        <taxon>Pseudomonadati</taxon>
        <taxon>Pseudomonadota</taxon>
        <taxon>Gammaproteobacteria</taxon>
        <taxon>Lysobacterales</taxon>
        <taxon>Lysobacteraceae</taxon>
        <taxon>Cognatilysobacter</taxon>
    </lineage>
</organism>
<keyword evidence="1" id="KW-0732">Signal</keyword>
<evidence type="ECO:0000313" key="2">
    <source>
        <dbReference type="EMBL" id="GGZ66255.1"/>
    </source>
</evidence>
<evidence type="ECO:0000256" key="1">
    <source>
        <dbReference type="SAM" id="SignalP"/>
    </source>
</evidence>
<dbReference type="EMBL" id="BMXY01000002">
    <property type="protein sequence ID" value="GGZ66255.1"/>
    <property type="molecule type" value="Genomic_DNA"/>
</dbReference>
<feature type="chain" id="PRO_5045590850" evidence="1">
    <location>
        <begin position="23"/>
        <end position="156"/>
    </location>
</feature>
<keyword evidence="3" id="KW-1185">Reference proteome</keyword>
<comment type="caution">
    <text evidence="2">The sequence shown here is derived from an EMBL/GenBank/DDBJ whole genome shotgun (WGS) entry which is preliminary data.</text>
</comment>
<dbReference type="Proteomes" id="UP000643403">
    <property type="component" value="Unassembled WGS sequence"/>
</dbReference>
<reference evidence="3" key="1">
    <citation type="journal article" date="2019" name="Int. J. Syst. Evol. Microbiol.">
        <title>The Global Catalogue of Microorganisms (GCM) 10K type strain sequencing project: providing services to taxonomists for standard genome sequencing and annotation.</title>
        <authorList>
            <consortium name="The Broad Institute Genomics Platform"/>
            <consortium name="The Broad Institute Genome Sequencing Center for Infectious Disease"/>
            <person name="Wu L."/>
            <person name="Ma J."/>
        </authorList>
    </citation>
    <scope>NUCLEOTIDE SEQUENCE [LARGE SCALE GENOMIC DNA]</scope>
    <source>
        <strain evidence="3">KCTC 22558</strain>
    </source>
</reference>
<evidence type="ECO:0000313" key="3">
    <source>
        <dbReference type="Proteomes" id="UP000643403"/>
    </source>
</evidence>
<gene>
    <name evidence="2" type="ORF">GCM10008101_20500</name>
</gene>
<feature type="signal peptide" evidence="1">
    <location>
        <begin position="1"/>
        <end position="22"/>
    </location>
</feature>
<accession>A0ABQ3C3E0</accession>
<proteinExistence type="predicted"/>
<name>A0ABQ3C3E0_9GAMM</name>
<sequence>MRFATSAVLACCLLATAPLAHADASVEKRLSERGIKFERDDDGDYRVVYNYGDEGRTQLAYVSGNTETTRSFVVREVFAPAGHVDDDRIGLERALKLLADSRQSKLGSWELAGKVLYYVIKLPDDVSAAALEAALDTAATQADNMEIELSGDRDRY</sequence>